<feature type="domain" description="UvrD-like helicase C-terminal" evidence="2">
    <location>
        <begin position="814"/>
        <end position="863"/>
    </location>
</feature>
<dbReference type="PANTHER" id="PTHR11070:SF2">
    <property type="entry name" value="ATP-DEPENDENT DNA HELICASE SRS2"/>
    <property type="match status" value="1"/>
</dbReference>
<accession>A0AAW7X9L1</accession>
<evidence type="ECO:0000259" key="2">
    <source>
        <dbReference type="Pfam" id="PF13538"/>
    </source>
</evidence>
<reference evidence="3" key="1">
    <citation type="submission" date="2023-07" db="EMBL/GenBank/DDBJ databases">
        <title>Genome content predicts the carbon catabolic preferences of heterotrophic bacteria.</title>
        <authorList>
            <person name="Gralka M."/>
        </authorList>
    </citation>
    <scope>NUCLEOTIDE SEQUENCE</scope>
    <source>
        <strain evidence="3">I3M17_2</strain>
    </source>
</reference>
<protein>
    <recommendedName>
        <fullName evidence="1">DNA 3'-5' helicase II</fullName>
    </recommendedName>
</protein>
<sequence length="886" mass="99653">MGNEISDEYLQSLSAETLDTFEIIEAIARDAAVNTPTDSPLANTQTFTGSAAQNNLNKSNKSLREGYRHLQNEPAIARIHYSDEEGIKHYLYISRTISLIQGNLKLVSQRAPIGRLVSLDVGDSEVIDLPGESKELTLIEVCLLEPIHPENQWDSLDTTYKHESGVVKTIKSLRQLLAAGDEFEAFLQGGQTENATADGILHKIRTAMELRDQPILDKFQDEIYRLPLSSQLFIAGPPGTGKTTTLIKRLGQKLDVEFLSPMEKQQIEKTASDIPYTQNWLMFTPTELLKHYLQEAYNREQVPASDQHIRTWEKTRLDLARNVLGLLQTGVTKGKFIFKKHAHFLARTIEHNPGSWFEAFERFASEHFFQYQKAALSQLTTALAELEEPEPKLAWLPELQELFVDASPNLSNLVNKLELQGDNLQAAIEHYNSLADKKASTEVKGLFQLDKNIFEELSQLLEQIALEKLEQDDEDLEEDEQERTAKKMTPQEAAKQLIQIFKSIGRARYLGRSIGKNTRNGRVLIFLGDKAPISEIFREMGRYSTIVIGLRSLSRLPTNFLSSVPNSYKRFRRENVSYYSQKPDGQEISATELDAVILLTLSRCHQLLAIGIIQRSLSSSRFSSLATIASNLKAQVLVDEATDFSILQLASMQLLADPATRSFFACGDFNQRLTVEGVKAITEFEFLPFAMSVWPITTVYRQSQRLNILARELLVLNGGDTRFAGELSKDYIHPGVAPVLIENLQGESNVASWLALRIEEIEDSVKTLPTIGVLVNHEEEVEPLANALKEALEPLNIVAEACSGGKSLGEASDVRVFSAQYIKGLEFEAVFLVGIDRLEEQEPDLFDKYLYVGVTRAATYLGLTCYESFPTRLNTIKDFFEDNFEQ</sequence>
<dbReference type="InterPro" id="IPR000212">
    <property type="entry name" value="DNA_helicase_UvrD/REP"/>
</dbReference>
<dbReference type="InterPro" id="IPR027417">
    <property type="entry name" value="P-loop_NTPase"/>
</dbReference>
<organism evidence="3 4">
    <name type="scientific">Saccharophagus degradans</name>
    <dbReference type="NCBI Taxonomy" id="86304"/>
    <lineage>
        <taxon>Bacteria</taxon>
        <taxon>Pseudomonadati</taxon>
        <taxon>Pseudomonadota</taxon>
        <taxon>Gammaproteobacteria</taxon>
        <taxon>Cellvibrionales</taxon>
        <taxon>Cellvibrionaceae</taxon>
        <taxon>Saccharophagus</taxon>
    </lineage>
</organism>
<evidence type="ECO:0000313" key="3">
    <source>
        <dbReference type="EMBL" id="MDO6423064.1"/>
    </source>
</evidence>
<proteinExistence type="predicted"/>
<dbReference type="PANTHER" id="PTHR11070">
    <property type="entry name" value="UVRD / RECB / PCRA DNA HELICASE FAMILY MEMBER"/>
    <property type="match status" value="1"/>
</dbReference>
<dbReference type="AlphaFoldDB" id="A0AAW7X9L1"/>
<gene>
    <name evidence="3" type="ORF">Q4521_11320</name>
</gene>
<dbReference type="GO" id="GO:0000725">
    <property type="term" value="P:recombinational repair"/>
    <property type="evidence" value="ECO:0007669"/>
    <property type="project" value="TreeGrafter"/>
</dbReference>
<dbReference type="Pfam" id="PF13538">
    <property type="entry name" value="UvrD_C_2"/>
    <property type="match status" value="1"/>
</dbReference>
<dbReference type="GO" id="GO:0003677">
    <property type="term" value="F:DNA binding"/>
    <property type="evidence" value="ECO:0007669"/>
    <property type="project" value="InterPro"/>
</dbReference>
<comment type="caution">
    <text evidence="3">The sequence shown here is derived from an EMBL/GenBank/DDBJ whole genome shotgun (WGS) entry which is preliminary data.</text>
</comment>
<dbReference type="GO" id="GO:0043138">
    <property type="term" value="F:3'-5' DNA helicase activity"/>
    <property type="evidence" value="ECO:0007669"/>
    <property type="project" value="TreeGrafter"/>
</dbReference>
<dbReference type="GO" id="GO:0005524">
    <property type="term" value="F:ATP binding"/>
    <property type="evidence" value="ECO:0007669"/>
    <property type="project" value="UniProtKB-KW"/>
</dbReference>
<dbReference type="EMBL" id="JAUOPB010000008">
    <property type="protein sequence ID" value="MDO6423064.1"/>
    <property type="molecule type" value="Genomic_DNA"/>
</dbReference>
<evidence type="ECO:0000313" key="4">
    <source>
        <dbReference type="Proteomes" id="UP001169760"/>
    </source>
</evidence>
<dbReference type="RefSeq" id="WP_303492850.1">
    <property type="nucleotide sequence ID" value="NZ_JAUOPB010000008.1"/>
</dbReference>
<dbReference type="SUPFAM" id="SSF52540">
    <property type="entry name" value="P-loop containing nucleoside triphosphate hydrolases"/>
    <property type="match status" value="1"/>
</dbReference>
<keyword evidence="3" id="KW-0067">ATP-binding</keyword>
<name>A0AAW7X9L1_9GAMM</name>
<evidence type="ECO:0000256" key="1">
    <source>
        <dbReference type="ARBA" id="ARBA00034923"/>
    </source>
</evidence>
<keyword evidence="3" id="KW-0547">Nucleotide-binding</keyword>
<dbReference type="InterPro" id="IPR027785">
    <property type="entry name" value="UvrD-like_helicase_C"/>
</dbReference>
<dbReference type="Proteomes" id="UP001169760">
    <property type="component" value="Unassembled WGS sequence"/>
</dbReference>
<dbReference type="Gene3D" id="3.40.50.300">
    <property type="entry name" value="P-loop containing nucleotide triphosphate hydrolases"/>
    <property type="match status" value="2"/>
</dbReference>